<reference evidence="1 2" key="1">
    <citation type="journal article" date="2022" name="Hortic Res">
        <title>A haplotype resolved chromosomal level avocado genome allows analysis of novel avocado genes.</title>
        <authorList>
            <person name="Nath O."/>
            <person name="Fletcher S.J."/>
            <person name="Hayward A."/>
            <person name="Shaw L.M."/>
            <person name="Masouleh A.K."/>
            <person name="Furtado A."/>
            <person name="Henry R.J."/>
            <person name="Mitter N."/>
        </authorList>
    </citation>
    <scope>NUCLEOTIDE SEQUENCE [LARGE SCALE GENOMIC DNA]</scope>
    <source>
        <strain evidence="2">cv. Hass</strain>
    </source>
</reference>
<evidence type="ECO:0000313" key="1">
    <source>
        <dbReference type="EMBL" id="KAJ8626012.1"/>
    </source>
</evidence>
<evidence type="ECO:0000313" key="2">
    <source>
        <dbReference type="Proteomes" id="UP001234297"/>
    </source>
</evidence>
<gene>
    <name evidence="1" type="ORF">MRB53_019319</name>
</gene>
<proteinExistence type="predicted"/>
<dbReference type="Proteomes" id="UP001234297">
    <property type="component" value="Chromosome 6"/>
</dbReference>
<comment type="caution">
    <text evidence="1">The sequence shown here is derived from an EMBL/GenBank/DDBJ whole genome shotgun (WGS) entry which is preliminary data.</text>
</comment>
<accession>A0ACC2KYW3</accession>
<protein>
    <submittedName>
        <fullName evidence="1">Uncharacterized protein</fullName>
    </submittedName>
</protein>
<sequence length="173" mass="15405">MLAPNANASEVLLPGDVGAGVGVGDEGSACPGLPEGDGTGLLEGVGDIGGEGGGVTEGAGDPIGVGVDTGGVVGGVETGGGDEVVGGDDGGGVVGGVETGGGDEVVGGDAGGGVVGGAETGGGDEVVGGDDGGGVVVAVGGLAADIGGCEEGACAVHVAKRASSTLRANVVRE</sequence>
<organism evidence="1 2">
    <name type="scientific">Persea americana</name>
    <name type="common">Avocado</name>
    <dbReference type="NCBI Taxonomy" id="3435"/>
    <lineage>
        <taxon>Eukaryota</taxon>
        <taxon>Viridiplantae</taxon>
        <taxon>Streptophyta</taxon>
        <taxon>Embryophyta</taxon>
        <taxon>Tracheophyta</taxon>
        <taxon>Spermatophyta</taxon>
        <taxon>Magnoliopsida</taxon>
        <taxon>Magnoliidae</taxon>
        <taxon>Laurales</taxon>
        <taxon>Lauraceae</taxon>
        <taxon>Persea</taxon>
    </lineage>
</organism>
<name>A0ACC2KYW3_PERAE</name>
<keyword evidence="2" id="KW-1185">Reference proteome</keyword>
<dbReference type="EMBL" id="CM056814">
    <property type="protein sequence ID" value="KAJ8626012.1"/>
    <property type="molecule type" value="Genomic_DNA"/>
</dbReference>